<dbReference type="Pfam" id="PF01419">
    <property type="entry name" value="Jacalin"/>
    <property type="match status" value="1"/>
</dbReference>
<accession>A0AAV8SVP9</accession>
<dbReference type="AlphaFoldDB" id="A0AAV8SVP9"/>
<dbReference type="GO" id="GO:0005536">
    <property type="term" value="F:D-glucose binding"/>
    <property type="evidence" value="ECO:0007669"/>
    <property type="project" value="UniProtKB-ARBA"/>
</dbReference>
<dbReference type="PANTHER" id="PTHR47293:SF79">
    <property type="entry name" value="JACALIN-TYPE LECTIN DOMAIN-CONTAINING PROTEIN"/>
    <property type="match status" value="1"/>
</dbReference>
<dbReference type="GO" id="GO:0005537">
    <property type="term" value="F:D-mannose binding"/>
    <property type="evidence" value="ECO:0007669"/>
    <property type="project" value="UniProtKB-ARBA"/>
</dbReference>
<feature type="compositionally biased region" description="Pro residues" evidence="3">
    <location>
        <begin position="160"/>
        <end position="179"/>
    </location>
</feature>
<sequence>MEANGKYQTNRKRMTMLVGPWGGSGGDSWDDGGTYDGIRSIYVAHGLCIDSICAVYDYNGKPVTANKHGGTGGKIDEIKLDYPDEFLVGVSGYYGNFWFMYVIRSITFESNRRTYGPFGDEVGTPFTFTVESGSVVGFKGRSGWYIDSIGFYISNTPPPSLSPPLPPPSSPPPPPPAPTTTPRHRRTFQQKLRRLVSCHN</sequence>
<dbReference type="Proteomes" id="UP001159364">
    <property type="component" value="Linkage Group LG09"/>
</dbReference>
<dbReference type="CDD" id="cd09612">
    <property type="entry name" value="Jacalin"/>
    <property type="match status" value="1"/>
</dbReference>
<proteinExistence type="inferred from homology"/>
<dbReference type="SMART" id="SM00915">
    <property type="entry name" value="Jacalin"/>
    <property type="match status" value="1"/>
</dbReference>
<dbReference type="PROSITE" id="PS51752">
    <property type="entry name" value="JACALIN_LECTIN"/>
    <property type="match status" value="1"/>
</dbReference>
<feature type="region of interest" description="Disordered" evidence="3">
    <location>
        <begin position="160"/>
        <end position="185"/>
    </location>
</feature>
<evidence type="ECO:0000256" key="1">
    <source>
        <dbReference type="ARBA" id="ARBA00006568"/>
    </source>
</evidence>
<organism evidence="5 6">
    <name type="scientific">Erythroxylum novogranatense</name>
    <dbReference type="NCBI Taxonomy" id="1862640"/>
    <lineage>
        <taxon>Eukaryota</taxon>
        <taxon>Viridiplantae</taxon>
        <taxon>Streptophyta</taxon>
        <taxon>Embryophyta</taxon>
        <taxon>Tracheophyta</taxon>
        <taxon>Spermatophyta</taxon>
        <taxon>Magnoliopsida</taxon>
        <taxon>eudicotyledons</taxon>
        <taxon>Gunneridae</taxon>
        <taxon>Pentapetalae</taxon>
        <taxon>rosids</taxon>
        <taxon>fabids</taxon>
        <taxon>Malpighiales</taxon>
        <taxon>Erythroxylaceae</taxon>
        <taxon>Erythroxylum</taxon>
    </lineage>
</organism>
<dbReference type="FunFam" id="2.100.10.30:FF:000001">
    <property type="entry name" value="Jacalin-related lectin 33"/>
    <property type="match status" value="1"/>
</dbReference>
<keyword evidence="6" id="KW-1185">Reference proteome</keyword>
<dbReference type="InterPro" id="IPR001229">
    <property type="entry name" value="Jacalin-like_lectin_dom"/>
</dbReference>
<dbReference type="InterPro" id="IPR036404">
    <property type="entry name" value="Jacalin-like_lectin_dom_sf"/>
</dbReference>
<dbReference type="Gene3D" id="2.100.10.30">
    <property type="entry name" value="Jacalin-like lectin domain"/>
    <property type="match status" value="1"/>
</dbReference>
<dbReference type="EMBL" id="JAIWQS010000009">
    <property type="protein sequence ID" value="KAJ8756003.1"/>
    <property type="molecule type" value="Genomic_DNA"/>
</dbReference>
<comment type="caution">
    <text evidence="5">The sequence shown here is derived from an EMBL/GenBank/DDBJ whole genome shotgun (WGS) entry which is preliminary data.</text>
</comment>
<comment type="similarity">
    <text evidence="1">Belongs to the jacalin lectin family.</text>
</comment>
<dbReference type="PANTHER" id="PTHR47293">
    <property type="entry name" value="JACALIN-RELATED LECTIN 3"/>
    <property type="match status" value="1"/>
</dbReference>
<reference evidence="5 6" key="1">
    <citation type="submission" date="2021-09" db="EMBL/GenBank/DDBJ databases">
        <title>Genomic insights and catalytic innovation underlie evolution of tropane alkaloids biosynthesis.</title>
        <authorList>
            <person name="Wang Y.-J."/>
            <person name="Tian T."/>
            <person name="Huang J.-P."/>
            <person name="Huang S.-X."/>
        </authorList>
    </citation>
    <scope>NUCLEOTIDE SEQUENCE [LARGE SCALE GENOMIC DNA]</scope>
    <source>
        <strain evidence="5">KIB-2018</strain>
        <tissue evidence="5">Leaf</tissue>
    </source>
</reference>
<evidence type="ECO:0000313" key="5">
    <source>
        <dbReference type="EMBL" id="KAJ8756003.1"/>
    </source>
</evidence>
<gene>
    <name evidence="5" type="ORF">K2173_024548</name>
</gene>
<evidence type="ECO:0000259" key="4">
    <source>
        <dbReference type="PROSITE" id="PS51752"/>
    </source>
</evidence>
<protein>
    <recommendedName>
        <fullName evidence="4">Jacalin-type lectin domain-containing protein</fullName>
    </recommendedName>
</protein>
<evidence type="ECO:0000313" key="6">
    <source>
        <dbReference type="Proteomes" id="UP001159364"/>
    </source>
</evidence>
<evidence type="ECO:0000256" key="2">
    <source>
        <dbReference type="ARBA" id="ARBA00022734"/>
    </source>
</evidence>
<evidence type="ECO:0000256" key="3">
    <source>
        <dbReference type="SAM" id="MobiDB-lite"/>
    </source>
</evidence>
<keyword evidence="2" id="KW-0430">Lectin</keyword>
<dbReference type="SUPFAM" id="SSF51101">
    <property type="entry name" value="Mannose-binding lectins"/>
    <property type="match status" value="1"/>
</dbReference>
<name>A0AAV8SVP9_9ROSI</name>
<dbReference type="InterPro" id="IPR033734">
    <property type="entry name" value="Jacalin-like_lectin_dom_plant"/>
</dbReference>
<feature type="domain" description="Jacalin-type lectin" evidence="4">
    <location>
        <begin position="15"/>
        <end position="155"/>
    </location>
</feature>